<keyword evidence="6" id="KW-0687">Ribonucleoprotein</keyword>
<comment type="caution">
    <text evidence="10">The sequence shown here is derived from an EMBL/GenBank/DDBJ whole genome shotgun (WGS) entry which is preliminary data.</text>
</comment>
<accession>A0AAN7NHW0</accession>
<proteinExistence type="inferred from homology"/>
<dbReference type="InterPro" id="IPR008914">
    <property type="entry name" value="PEBP"/>
</dbReference>
<dbReference type="Proteomes" id="UP001333110">
    <property type="component" value="Unassembled WGS sequence"/>
</dbReference>
<evidence type="ECO:0000313" key="11">
    <source>
        <dbReference type="Proteomes" id="UP001333110"/>
    </source>
</evidence>
<name>A0AAN7NHW0_MYCAM</name>
<dbReference type="EMBL" id="JAUNZN010000016">
    <property type="protein sequence ID" value="KAK4811851.1"/>
    <property type="molecule type" value="Genomic_DNA"/>
</dbReference>
<evidence type="ECO:0000256" key="9">
    <source>
        <dbReference type="ARBA" id="ARBA00041206"/>
    </source>
</evidence>
<dbReference type="Pfam" id="PF01161">
    <property type="entry name" value="PBP"/>
    <property type="match status" value="1"/>
</dbReference>
<dbReference type="CDD" id="cd00866">
    <property type="entry name" value="PEBP_euk"/>
    <property type="match status" value="1"/>
</dbReference>
<organism evidence="10 11">
    <name type="scientific">Mycteria americana</name>
    <name type="common">Wood stork</name>
    <dbReference type="NCBI Taxonomy" id="33587"/>
    <lineage>
        <taxon>Eukaryota</taxon>
        <taxon>Metazoa</taxon>
        <taxon>Chordata</taxon>
        <taxon>Craniata</taxon>
        <taxon>Vertebrata</taxon>
        <taxon>Euteleostomi</taxon>
        <taxon>Archelosauria</taxon>
        <taxon>Archosauria</taxon>
        <taxon>Dinosauria</taxon>
        <taxon>Saurischia</taxon>
        <taxon>Theropoda</taxon>
        <taxon>Coelurosauria</taxon>
        <taxon>Aves</taxon>
        <taxon>Neognathae</taxon>
        <taxon>Neoaves</taxon>
        <taxon>Aequornithes</taxon>
        <taxon>Ciconiiformes</taxon>
        <taxon>Ciconiidae</taxon>
        <taxon>Mycteria</taxon>
    </lineage>
</organism>
<dbReference type="AlphaFoldDB" id="A0AAN7NHW0"/>
<dbReference type="FunFam" id="3.90.280.10:FF:000002">
    <property type="entry name" value="39S ribosomal protein L38, mitochondrial"/>
    <property type="match status" value="1"/>
</dbReference>
<evidence type="ECO:0000313" key="10">
    <source>
        <dbReference type="EMBL" id="KAK4811851.1"/>
    </source>
</evidence>
<keyword evidence="4" id="KW-0175">Coiled coil</keyword>
<keyword evidence="11" id="KW-1185">Reference proteome</keyword>
<dbReference type="SUPFAM" id="SSF49777">
    <property type="entry name" value="PEBP-like"/>
    <property type="match status" value="1"/>
</dbReference>
<dbReference type="PANTHER" id="PTHR11362:SF133">
    <property type="entry name" value="LARGE RIBOSOMAL SUBUNIT PROTEIN ML38"/>
    <property type="match status" value="1"/>
</dbReference>
<keyword evidence="2" id="KW-0809">Transit peptide</keyword>
<comment type="similarity">
    <text evidence="7">Belongs to the phosphatidylethanolamine-binding protein family. Mitochondrion-specific ribosomal protein mL38 subfamily.</text>
</comment>
<gene>
    <name evidence="10" type="ORF">QYF61_012269</name>
</gene>
<dbReference type="Gene3D" id="3.90.280.10">
    <property type="entry name" value="PEBP-like"/>
    <property type="match status" value="1"/>
</dbReference>
<evidence type="ECO:0000256" key="6">
    <source>
        <dbReference type="ARBA" id="ARBA00023274"/>
    </source>
</evidence>
<evidence type="ECO:0000256" key="7">
    <source>
        <dbReference type="ARBA" id="ARBA00038016"/>
    </source>
</evidence>
<keyword evidence="3" id="KW-0689">Ribosomal protein</keyword>
<dbReference type="GO" id="GO:0005762">
    <property type="term" value="C:mitochondrial large ribosomal subunit"/>
    <property type="evidence" value="ECO:0007669"/>
    <property type="project" value="TreeGrafter"/>
</dbReference>
<comment type="subcellular location">
    <subcellularLocation>
        <location evidence="1">Mitochondrion</location>
    </subcellularLocation>
</comment>
<protein>
    <recommendedName>
        <fullName evidence="8">Large ribosomal subunit protein mL38</fullName>
    </recommendedName>
    <alternativeName>
        <fullName evidence="9">39S ribosomal protein L38, mitochondrial</fullName>
    </alternativeName>
</protein>
<evidence type="ECO:0000256" key="5">
    <source>
        <dbReference type="ARBA" id="ARBA00023128"/>
    </source>
</evidence>
<evidence type="ECO:0000256" key="1">
    <source>
        <dbReference type="ARBA" id="ARBA00004173"/>
    </source>
</evidence>
<dbReference type="InterPro" id="IPR035810">
    <property type="entry name" value="PEBP_euk"/>
</dbReference>
<dbReference type="PANTHER" id="PTHR11362">
    <property type="entry name" value="PHOSPHATIDYLETHANOLAMINE-BINDING PROTEIN"/>
    <property type="match status" value="1"/>
</dbReference>
<reference evidence="10 11" key="1">
    <citation type="journal article" date="2023" name="J. Hered.">
        <title>Chromosome-level genome of the wood stork (Mycteria americana) provides insight into avian chromosome evolution.</title>
        <authorList>
            <person name="Flamio R. Jr."/>
            <person name="Ramstad K.M."/>
        </authorList>
    </citation>
    <scope>NUCLEOTIDE SEQUENCE [LARGE SCALE GENOMIC DNA]</scope>
    <source>
        <strain evidence="10">JAX WOST 10</strain>
    </source>
</reference>
<sequence length="478" mass="54002">MAAPLLSAALCGVRGGRAFGTAGETRAGEPRFPHGWAAGAVWGVGLSDAWVPQASLEGPARGGGGGSGPGARSRFSRALSASSLALCIKWELSLPAALCKRAAPLGPMPNEDIDVSNLEALEKYRSFTRYFKLAEKESRKPRWWKTYRQHTSPQPEPKTDISLPRDKLLGAKEIKERKKILRENRQNAEMERAARLRTGLCLAPSLPALATLVPSCLLQRFSLLAVLIPLDEVRAEWEKTSGPFHKQRVAEHCGIFRDLFKGATFTPWVTLRVEYSQDDEYLVPVYYGNVVTPSEASSPPAVSYEADKGSLWTLLLTNPDGHLRDTESEYLHWLVTNIPGNDIKSGKEICHYLPPFPAMGTGYHRFIFLLFKQDCPIDFSEDVRPMPCHSLKMRTFSTFDFYRKHEDAMTPAGLAFFQCQWDSSVTWVFHQLLNMREPVFEFVRPPVYHPPQLKFPRHQPLRYLDRYRDTEEPTYGIY</sequence>
<dbReference type="GO" id="GO:0005743">
    <property type="term" value="C:mitochondrial inner membrane"/>
    <property type="evidence" value="ECO:0007669"/>
    <property type="project" value="UniProtKB-ARBA"/>
</dbReference>
<evidence type="ECO:0000256" key="2">
    <source>
        <dbReference type="ARBA" id="ARBA00022946"/>
    </source>
</evidence>
<evidence type="ECO:0000256" key="4">
    <source>
        <dbReference type="ARBA" id="ARBA00023054"/>
    </source>
</evidence>
<dbReference type="InterPro" id="IPR036610">
    <property type="entry name" value="PEBP-like_sf"/>
</dbReference>
<keyword evidence="5" id="KW-0496">Mitochondrion</keyword>
<evidence type="ECO:0000256" key="3">
    <source>
        <dbReference type="ARBA" id="ARBA00022980"/>
    </source>
</evidence>
<evidence type="ECO:0000256" key="8">
    <source>
        <dbReference type="ARBA" id="ARBA00039444"/>
    </source>
</evidence>